<dbReference type="EMBL" id="CAJNOC010003160">
    <property type="protein sequence ID" value="CAF0970406.1"/>
    <property type="molecule type" value="Genomic_DNA"/>
</dbReference>
<keyword evidence="4" id="KW-1185">Reference proteome</keyword>
<dbReference type="SUPFAM" id="SSF57959">
    <property type="entry name" value="Leucine zipper domain"/>
    <property type="match status" value="1"/>
</dbReference>
<sequence>MTRTFKNDDVLNLLEELDLNNQKSILEESSNNFAKVDKKFFNEKQIVSPDEMKNIEKELTPQKKYKQNKAKRKVEMQQKFGEELIYFGNSLVARNSAEYKSKRLINKNSVQICREKQKIQKIERERQIEELSRENIQLEKEQTNLNREILKMADEIISKGLEIPKEIESVIFALKNNSSAISFNK</sequence>
<accession>A0A814EPQ2</accession>
<gene>
    <name evidence="3" type="ORF">OXX778_LOCUS14890</name>
</gene>
<dbReference type="Proteomes" id="UP000663879">
    <property type="component" value="Unassembled WGS sequence"/>
</dbReference>
<dbReference type="Gene3D" id="1.20.5.170">
    <property type="match status" value="1"/>
</dbReference>
<evidence type="ECO:0000313" key="3">
    <source>
        <dbReference type="EMBL" id="CAF0970406.1"/>
    </source>
</evidence>
<name>A0A814EPQ2_9BILA</name>
<dbReference type="InterPro" id="IPR046347">
    <property type="entry name" value="bZIP_sf"/>
</dbReference>
<feature type="coiled-coil region" evidence="1">
    <location>
        <begin position="114"/>
        <end position="155"/>
    </location>
</feature>
<evidence type="ECO:0000259" key="2">
    <source>
        <dbReference type="PROSITE" id="PS50217"/>
    </source>
</evidence>
<evidence type="ECO:0000256" key="1">
    <source>
        <dbReference type="SAM" id="Coils"/>
    </source>
</evidence>
<dbReference type="Pfam" id="PF07716">
    <property type="entry name" value="bZIP_2"/>
    <property type="match status" value="1"/>
</dbReference>
<feature type="domain" description="BZIP" evidence="2">
    <location>
        <begin position="96"/>
        <end position="159"/>
    </location>
</feature>
<organism evidence="3 4">
    <name type="scientific">Brachionus calyciflorus</name>
    <dbReference type="NCBI Taxonomy" id="104777"/>
    <lineage>
        <taxon>Eukaryota</taxon>
        <taxon>Metazoa</taxon>
        <taxon>Spiralia</taxon>
        <taxon>Gnathifera</taxon>
        <taxon>Rotifera</taxon>
        <taxon>Eurotatoria</taxon>
        <taxon>Monogononta</taxon>
        <taxon>Pseudotrocha</taxon>
        <taxon>Ploima</taxon>
        <taxon>Brachionidae</taxon>
        <taxon>Brachionus</taxon>
    </lineage>
</organism>
<evidence type="ECO:0000313" key="4">
    <source>
        <dbReference type="Proteomes" id="UP000663879"/>
    </source>
</evidence>
<dbReference type="AlphaFoldDB" id="A0A814EPQ2"/>
<dbReference type="PROSITE" id="PS50217">
    <property type="entry name" value="BZIP"/>
    <property type="match status" value="1"/>
</dbReference>
<keyword evidence="1" id="KW-0175">Coiled coil</keyword>
<dbReference type="InterPro" id="IPR004827">
    <property type="entry name" value="bZIP"/>
</dbReference>
<protein>
    <recommendedName>
        <fullName evidence="2">BZIP domain-containing protein</fullName>
    </recommendedName>
</protein>
<reference evidence="3" key="1">
    <citation type="submission" date="2021-02" db="EMBL/GenBank/DDBJ databases">
        <authorList>
            <person name="Nowell W R."/>
        </authorList>
    </citation>
    <scope>NUCLEOTIDE SEQUENCE</scope>
    <source>
        <strain evidence="3">Ploen Becks lab</strain>
    </source>
</reference>
<proteinExistence type="predicted"/>
<dbReference type="GO" id="GO:0003700">
    <property type="term" value="F:DNA-binding transcription factor activity"/>
    <property type="evidence" value="ECO:0007669"/>
    <property type="project" value="InterPro"/>
</dbReference>
<comment type="caution">
    <text evidence="3">The sequence shown here is derived from an EMBL/GenBank/DDBJ whole genome shotgun (WGS) entry which is preliminary data.</text>
</comment>